<comment type="cofactor">
    <cofactor evidence="1">
        <name>a divalent metal cation</name>
        <dbReference type="ChEBI" id="CHEBI:60240"/>
    </cofactor>
</comment>
<dbReference type="Proteomes" id="UP001159363">
    <property type="component" value="Chromosome 16"/>
</dbReference>
<sequence length="296" mass="33395">MRPDLLEQCQRDTLDKEQRSFNYCHLRTRLVVGNTFGTLAESFKIFHTYINLQLHNIDSVVLTCYALHNVSCKRSPHTYTPTDSMDREHFEDDFIELGVRGDLDFVHNLELGSTGQIPNSSTSARDTLEFHDLCEEFTTSLPQITHCFLHHYRHKYERSRQLSIWSDTSSDTQHYADRRKGSRSSKISSSAVPPEKGAGRISTKAVLQTPVLKLSPKSMAGRKFTSLSLKHTVPLSSQHTGENSSQLLLSLLDAGLSPIKPLERHLIDASPSISAQVSFLLHDTLSDNSDKDDIIM</sequence>
<evidence type="ECO:0000259" key="4">
    <source>
        <dbReference type="Pfam" id="PF13359"/>
    </source>
</evidence>
<gene>
    <name evidence="5" type="ORF">PR048_033247</name>
</gene>
<keyword evidence="2" id="KW-0479">Metal-binding</keyword>
<feature type="domain" description="DDE Tnp4" evidence="4">
    <location>
        <begin position="10"/>
        <end position="69"/>
    </location>
</feature>
<reference evidence="5 6" key="1">
    <citation type="submission" date="2023-02" db="EMBL/GenBank/DDBJ databases">
        <title>LHISI_Scaffold_Assembly.</title>
        <authorList>
            <person name="Stuart O.P."/>
            <person name="Cleave R."/>
            <person name="Magrath M.J.L."/>
            <person name="Mikheyev A.S."/>
        </authorList>
    </citation>
    <scope>NUCLEOTIDE SEQUENCE [LARGE SCALE GENOMIC DNA]</scope>
    <source>
        <strain evidence="5">Daus_M_001</strain>
        <tissue evidence="5">Leg muscle</tissue>
    </source>
</reference>
<feature type="region of interest" description="Disordered" evidence="3">
    <location>
        <begin position="167"/>
        <end position="200"/>
    </location>
</feature>
<protein>
    <recommendedName>
        <fullName evidence="4">DDE Tnp4 domain-containing protein</fullName>
    </recommendedName>
</protein>
<evidence type="ECO:0000256" key="3">
    <source>
        <dbReference type="SAM" id="MobiDB-lite"/>
    </source>
</evidence>
<organism evidence="5 6">
    <name type="scientific">Dryococelus australis</name>
    <dbReference type="NCBI Taxonomy" id="614101"/>
    <lineage>
        <taxon>Eukaryota</taxon>
        <taxon>Metazoa</taxon>
        <taxon>Ecdysozoa</taxon>
        <taxon>Arthropoda</taxon>
        <taxon>Hexapoda</taxon>
        <taxon>Insecta</taxon>
        <taxon>Pterygota</taxon>
        <taxon>Neoptera</taxon>
        <taxon>Polyneoptera</taxon>
        <taxon>Phasmatodea</taxon>
        <taxon>Verophasmatodea</taxon>
        <taxon>Anareolatae</taxon>
        <taxon>Phasmatidae</taxon>
        <taxon>Eurycanthinae</taxon>
        <taxon>Dryococelus</taxon>
    </lineage>
</organism>
<dbReference type="EMBL" id="JARBHB010000017">
    <property type="protein sequence ID" value="KAJ8865726.1"/>
    <property type="molecule type" value="Genomic_DNA"/>
</dbReference>
<name>A0ABQ9G3Z1_9NEOP</name>
<evidence type="ECO:0000256" key="1">
    <source>
        <dbReference type="ARBA" id="ARBA00001968"/>
    </source>
</evidence>
<evidence type="ECO:0000313" key="5">
    <source>
        <dbReference type="EMBL" id="KAJ8865726.1"/>
    </source>
</evidence>
<comment type="caution">
    <text evidence="5">The sequence shown here is derived from an EMBL/GenBank/DDBJ whole genome shotgun (WGS) entry which is preliminary data.</text>
</comment>
<accession>A0ABQ9G3Z1</accession>
<dbReference type="InterPro" id="IPR027806">
    <property type="entry name" value="HARBI1_dom"/>
</dbReference>
<dbReference type="Pfam" id="PF13359">
    <property type="entry name" value="DDE_Tnp_4"/>
    <property type="match status" value="1"/>
</dbReference>
<proteinExistence type="predicted"/>
<keyword evidence="6" id="KW-1185">Reference proteome</keyword>
<evidence type="ECO:0000256" key="2">
    <source>
        <dbReference type="ARBA" id="ARBA00022723"/>
    </source>
</evidence>
<evidence type="ECO:0000313" key="6">
    <source>
        <dbReference type="Proteomes" id="UP001159363"/>
    </source>
</evidence>